<evidence type="ECO:0000313" key="2">
    <source>
        <dbReference type="EMBL" id="CAF4442031.1"/>
    </source>
</evidence>
<dbReference type="AlphaFoldDB" id="A0A820RYH5"/>
<dbReference type="PROSITE" id="PS50918">
    <property type="entry name" value="WWE"/>
    <property type="match status" value="1"/>
</dbReference>
<organism evidence="2 3">
    <name type="scientific">Adineta steineri</name>
    <dbReference type="NCBI Taxonomy" id="433720"/>
    <lineage>
        <taxon>Eukaryota</taxon>
        <taxon>Metazoa</taxon>
        <taxon>Spiralia</taxon>
        <taxon>Gnathifera</taxon>
        <taxon>Rotifera</taxon>
        <taxon>Eurotatoria</taxon>
        <taxon>Bdelloidea</taxon>
        <taxon>Adinetida</taxon>
        <taxon>Adinetidae</taxon>
        <taxon>Adineta</taxon>
    </lineage>
</organism>
<feature type="non-terminal residue" evidence="2">
    <location>
        <position position="100"/>
    </location>
</feature>
<gene>
    <name evidence="2" type="ORF">OXD698_LOCUS53879</name>
</gene>
<feature type="domain" description="WWE" evidence="1">
    <location>
        <begin position="1"/>
        <end position="76"/>
    </location>
</feature>
<proteinExistence type="predicted"/>
<dbReference type="Proteomes" id="UP000663844">
    <property type="component" value="Unassembled WGS sequence"/>
</dbReference>
<sequence length="100" mass="12027">MTEKRIEWLWKCNDDLLSNENLSEWNRYSDIENAVIEEAYTILKKSNVMLDDYHIDFEQGIQIANDDINKQHLIKREEINKEDERLRATRFMSDPIVHTS</sequence>
<comment type="caution">
    <text evidence="2">The sequence shown here is derived from an EMBL/GenBank/DDBJ whole genome shotgun (WGS) entry which is preliminary data.</text>
</comment>
<reference evidence="2" key="1">
    <citation type="submission" date="2021-02" db="EMBL/GenBank/DDBJ databases">
        <authorList>
            <person name="Nowell W R."/>
        </authorList>
    </citation>
    <scope>NUCLEOTIDE SEQUENCE</scope>
</reference>
<protein>
    <recommendedName>
        <fullName evidence="1">WWE domain-containing protein</fullName>
    </recommendedName>
</protein>
<evidence type="ECO:0000259" key="1">
    <source>
        <dbReference type="PROSITE" id="PS50918"/>
    </source>
</evidence>
<dbReference type="EMBL" id="CAJOAZ010031717">
    <property type="protein sequence ID" value="CAF4442031.1"/>
    <property type="molecule type" value="Genomic_DNA"/>
</dbReference>
<dbReference type="InterPro" id="IPR037197">
    <property type="entry name" value="WWE_dom_sf"/>
</dbReference>
<dbReference type="Pfam" id="PF02825">
    <property type="entry name" value="WWE"/>
    <property type="match status" value="1"/>
</dbReference>
<name>A0A820RYH5_9BILA</name>
<accession>A0A820RYH5</accession>
<dbReference type="Gene3D" id="3.30.720.50">
    <property type="match status" value="1"/>
</dbReference>
<dbReference type="SUPFAM" id="SSF117839">
    <property type="entry name" value="WWE domain"/>
    <property type="match status" value="1"/>
</dbReference>
<evidence type="ECO:0000313" key="3">
    <source>
        <dbReference type="Proteomes" id="UP000663844"/>
    </source>
</evidence>
<dbReference type="InterPro" id="IPR004170">
    <property type="entry name" value="WWE_dom"/>
</dbReference>